<evidence type="ECO:0000313" key="9">
    <source>
        <dbReference type="Proteomes" id="UP000488506"/>
    </source>
</evidence>
<dbReference type="SFLD" id="SFLDG01123">
    <property type="entry name" value="methyltransferase_(Class_B)"/>
    <property type="match status" value="1"/>
</dbReference>
<protein>
    <submittedName>
        <fullName evidence="8">Radical SAM protein</fullName>
    </submittedName>
</protein>
<dbReference type="SFLD" id="SFLDG01082">
    <property type="entry name" value="B12-binding_domain_containing"/>
    <property type="match status" value="1"/>
</dbReference>
<dbReference type="Pfam" id="PF04055">
    <property type="entry name" value="Radical_SAM"/>
    <property type="match status" value="1"/>
</dbReference>
<keyword evidence="5" id="KW-0411">Iron-sulfur</keyword>
<evidence type="ECO:0000256" key="2">
    <source>
        <dbReference type="ARBA" id="ARBA00022691"/>
    </source>
</evidence>
<reference evidence="8 9" key="1">
    <citation type="submission" date="2019-12" db="EMBL/GenBank/DDBJ databases">
        <authorList>
            <person name="Wolfe R."/>
            <person name="Danczak R."/>
            <person name="Wilkins M."/>
        </authorList>
    </citation>
    <scope>NUCLEOTIDE SEQUENCE [LARGE SCALE GENOMIC DNA]</scope>
    <source>
        <strain evidence="8">X2_MaxBin.013</strain>
    </source>
</reference>
<evidence type="ECO:0000259" key="7">
    <source>
        <dbReference type="PROSITE" id="PS51918"/>
    </source>
</evidence>
<name>A0A833L2E7_UNCSA</name>
<evidence type="ECO:0000256" key="3">
    <source>
        <dbReference type="ARBA" id="ARBA00022723"/>
    </source>
</evidence>
<dbReference type="Gene3D" id="3.40.50.280">
    <property type="entry name" value="Cobalamin-binding domain"/>
    <property type="match status" value="1"/>
</dbReference>
<feature type="transmembrane region" description="Helical" evidence="6">
    <location>
        <begin position="429"/>
        <end position="451"/>
    </location>
</feature>
<dbReference type="CDD" id="cd01335">
    <property type="entry name" value="Radical_SAM"/>
    <property type="match status" value="1"/>
</dbReference>
<dbReference type="InterPro" id="IPR007197">
    <property type="entry name" value="rSAM"/>
</dbReference>
<proteinExistence type="predicted"/>
<dbReference type="SUPFAM" id="SSF102114">
    <property type="entry name" value="Radical SAM enzymes"/>
    <property type="match status" value="1"/>
</dbReference>
<dbReference type="Pfam" id="PF02310">
    <property type="entry name" value="B12-binding"/>
    <property type="match status" value="1"/>
</dbReference>
<dbReference type="Gene3D" id="3.80.30.20">
    <property type="entry name" value="tm_1862 like domain"/>
    <property type="match status" value="1"/>
</dbReference>
<dbReference type="SMART" id="SM00729">
    <property type="entry name" value="Elp3"/>
    <property type="match status" value="1"/>
</dbReference>
<evidence type="ECO:0000256" key="6">
    <source>
        <dbReference type="SAM" id="Phobius"/>
    </source>
</evidence>
<evidence type="ECO:0000313" key="8">
    <source>
        <dbReference type="EMBL" id="KAF0135206.1"/>
    </source>
</evidence>
<organism evidence="8 9">
    <name type="scientific">Candidatus Saganbacteria bacterium</name>
    <dbReference type="NCBI Taxonomy" id="2575572"/>
    <lineage>
        <taxon>Bacteria</taxon>
        <taxon>Bacillati</taxon>
        <taxon>Saganbacteria</taxon>
    </lineage>
</organism>
<accession>A0A833L2E7</accession>
<dbReference type="InterPro" id="IPR023404">
    <property type="entry name" value="rSAM_horseshoe"/>
</dbReference>
<dbReference type="Proteomes" id="UP000488506">
    <property type="component" value="Unassembled WGS sequence"/>
</dbReference>
<gene>
    <name evidence="8" type="ORF">FD145_32</name>
</gene>
<comment type="cofactor">
    <cofactor evidence="1">
        <name>[4Fe-4S] cluster</name>
        <dbReference type="ChEBI" id="CHEBI:49883"/>
    </cofactor>
</comment>
<dbReference type="InterPro" id="IPR051198">
    <property type="entry name" value="BchE-like"/>
</dbReference>
<dbReference type="PROSITE" id="PS51918">
    <property type="entry name" value="RADICAL_SAM"/>
    <property type="match status" value="1"/>
</dbReference>
<evidence type="ECO:0000256" key="5">
    <source>
        <dbReference type="ARBA" id="ARBA00023014"/>
    </source>
</evidence>
<keyword evidence="2" id="KW-0949">S-adenosyl-L-methionine</keyword>
<keyword evidence="6" id="KW-0812">Transmembrane</keyword>
<comment type="caution">
    <text evidence="8">The sequence shown here is derived from an EMBL/GenBank/DDBJ whole genome shotgun (WGS) entry which is preliminary data.</text>
</comment>
<keyword evidence="3" id="KW-0479">Metal-binding</keyword>
<dbReference type="PANTHER" id="PTHR43409">
    <property type="entry name" value="ANAEROBIC MAGNESIUM-PROTOPORPHYRIN IX MONOMETHYL ESTER CYCLASE-RELATED"/>
    <property type="match status" value="1"/>
</dbReference>
<feature type="domain" description="Radical SAM core" evidence="7">
    <location>
        <begin position="177"/>
        <end position="411"/>
    </location>
</feature>
<evidence type="ECO:0000256" key="1">
    <source>
        <dbReference type="ARBA" id="ARBA00001966"/>
    </source>
</evidence>
<dbReference type="SFLD" id="SFLDS00029">
    <property type="entry name" value="Radical_SAM"/>
    <property type="match status" value="1"/>
</dbReference>
<keyword evidence="4" id="KW-0408">Iron</keyword>
<dbReference type="InterPro" id="IPR006638">
    <property type="entry name" value="Elp3/MiaA/NifB-like_rSAM"/>
</dbReference>
<keyword evidence="6" id="KW-1133">Transmembrane helix</keyword>
<dbReference type="InterPro" id="IPR034466">
    <property type="entry name" value="Methyltransferase_Class_B"/>
</dbReference>
<dbReference type="EMBL" id="WPAF01000001">
    <property type="protein sequence ID" value="KAF0135206.1"/>
    <property type="molecule type" value="Genomic_DNA"/>
</dbReference>
<dbReference type="GO" id="GO:0003824">
    <property type="term" value="F:catalytic activity"/>
    <property type="evidence" value="ECO:0007669"/>
    <property type="project" value="InterPro"/>
</dbReference>
<dbReference type="GO" id="GO:0046872">
    <property type="term" value="F:metal ion binding"/>
    <property type="evidence" value="ECO:0007669"/>
    <property type="project" value="UniProtKB-KW"/>
</dbReference>
<dbReference type="GO" id="GO:0051539">
    <property type="term" value="F:4 iron, 4 sulfur cluster binding"/>
    <property type="evidence" value="ECO:0007669"/>
    <property type="project" value="UniProtKB-KW"/>
</dbReference>
<dbReference type="AlphaFoldDB" id="A0A833L2E7"/>
<keyword evidence="6" id="KW-0472">Membrane</keyword>
<sequence>MNKRFVFVNLSIESGFTGVNHGIAYLVPIIKKAGFNVFCLNIVSKISCNDFRNRIEKLCPSIVAFSCTSPQLKYLAIYSKALGIYPEILQIAGGVGSTLDPEVFLNCSDLNGVCIGEGEMPIKQLLSNINNNQDIYSTEGFFWKQNGQIIKNRIAQFINDLSSLDFPDYSIFDRNLVVRNRHLNLMMSRGCPFNCNYCCNGILSNVYPSRLGYFRIPSVEYSIRFLEFMNEQYPETEFIGFEDDLLIANKAWFIKFAEEYQKRIKKPYRICVRIECIDPEIVEAMKKSGCRVASSGLESGNERLRNELLNRKHSNSMYIEKSKMIKDAGIELFTFNIVGFPFETKQEMEETFKLNKILAPNYGLCTFFYPFPKTKLYNICKQEGLLEEEEIVATTNYNTRPTIKMTQKQARECISMQRRMTHYFIKRRYWTLVSYLPHGIKWFWLVGLYFLKYLIETRPLLGIFVHRLKSRFAQSE</sequence>
<dbReference type="InterPro" id="IPR058240">
    <property type="entry name" value="rSAM_sf"/>
</dbReference>
<dbReference type="GO" id="GO:0031419">
    <property type="term" value="F:cobalamin binding"/>
    <property type="evidence" value="ECO:0007669"/>
    <property type="project" value="InterPro"/>
</dbReference>
<evidence type="ECO:0000256" key="4">
    <source>
        <dbReference type="ARBA" id="ARBA00023004"/>
    </source>
</evidence>
<dbReference type="InterPro" id="IPR006158">
    <property type="entry name" value="Cobalamin-bd"/>
</dbReference>